<feature type="compositionally biased region" description="Gly residues" evidence="1">
    <location>
        <begin position="1"/>
        <end position="11"/>
    </location>
</feature>
<evidence type="ECO:0008006" key="4">
    <source>
        <dbReference type="Google" id="ProtNLM"/>
    </source>
</evidence>
<evidence type="ECO:0000313" key="3">
    <source>
        <dbReference type="Proteomes" id="UP001155034"/>
    </source>
</evidence>
<dbReference type="EMBL" id="JANTYZ010000002">
    <property type="protein sequence ID" value="MCS3864626.1"/>
    <property type="molecule type" value="Genomic_DNA"/>
</dbReference>
<proteinExistence type="predicted"/>
<dbReference type="AlphaFoldDB" id="A0A9X2RBF2"/>
<protein>
    <recommendedName>
        <fullName evidence="4">Mutator family transposase</fullName>
    </recommendedName>
</protein>
<evidence type="ECO:0000256" key="1">
    <source>
        <dbReference type="SAM" id="MobiDB-lite"/>
    </source>
</evidence>
<accession>A0A9X2RBF2</accession>
<feature type="region of interest" description="Disordered" evidence="1">
    <location>
        <begin position="1"/>
        <end position="39"/>
    </location>
</feature>
<feature type="region of interest" description="Disordered" evidence="1">
    <location>
        <begin position="79"/>
        <end position="100"/>
    </location>
</feature>
<comment type="caution">
    <text evidence="2">The sequence shown here is derived from an EMBL/GenBank/DDBJ whole genome shotgun (WGS) entry which is preliminary data.</text>
</comment>
<dbReference type="RefSeq" id="WP_259083314.1">
    <property type="nucleotide sequence ID" value="NZ_JANTYZ010000002.1"/>
</dbReference>
<evidence type="ECO:0000313" key="2">
    <source>
        <dbReference type="EMBL" id="MCS3864626.1"/>
    </source>
</evidence>
<gene>
    <name evidence="2" type="ORF">GGP82_001172</name>
</gene>
<reference evidence="2" key="1">
    <citation type="submission" date="2022-08" db="EMBL/GenBank/DDBJ databases">
        <title>Genomic Encyclopedia of Type Strains, Phase V (KMG-V): Genome sequencing to study the core and pangenomes of soil and plant-associated prokaryotes.</title>
        <authorList>
            <person name="Whitman W."/>
        </authorList>
    </citation>
    <scope>NUCLEOTIDE SEQUENCE</scope>
    <source>
        <strain evidence="2">SP2016B</strain>
    </source>
</reference>
<organism evidence="2 3">
    <name type="scientific">Salinibacter ruber</name>
    <dbReference type="NCBI Taxonomy" id="146919"/>
    <lineage>
        <taxon>Bacteria</taxon>
        <taxon>Pseudomonadati</taxon>
        <taxon>Rhodothermota</taxon>
        <taxon>Rhodothermia</taxon>
        <taxon>Rhodothermales</taxon>
        <taxon>Salinibacteraceae</taxon>
        <taxon>Salinibacter</taxon>
    </lineage>
</organism>
<dbReference type="Proteomes" id="UP001155034">
    <property type="component" value="Unassembled WGS sequence"/>
</dbReference>
<name>A0A9X2RBF2_9BACT</name>
<sequence>MKLGTGKGFFPGGQLTKPSPKKNPDMTKHSSLDDETPTAETLREALDGPIDTKLHLIQYHAKMARLLAEEVLEEEVESLAGERYSRKGDGTPFRRWGSNSGSIRIDGEKIPIDVPRVRDTDADEERSLESYQAMKNAEVGQELTKAILLGLSQGDYGQVVSQFVELPPIERTL</sequence>
<feature type="compositionally biased region" description="Basic and acidic residues" evidence="1">
    <location>
        <begin position="22"/>
        <end position="32"/>
    </location>
</feature>